<dbReference type="EMBL" id="JBHSCN010000005">
    <property type="protein sequence ID" value="MFC4244039.1"/>
    <property type="molecule type" value="Genomic_DNA"/>
</dbReference>
<dbReference type="InterPro" id="IPR029058">
    <property type="entry name" value="AB_hydrolase_fold"/>
</dbReference>
<dbReference type="InterPro" id="IPR008391">
    <property type="entry name" value="AXE1_dom"/>
</dbReference>
<evidence type="ECO:0000313" key="2">
    <source>
        <dbReference type="EMBL" id="MFC4244039.1"/>
    </source>
</evidence>
<dbReference type="Proteomes" id="UP001595900">
    <property type="component" value="Unassembled WGS sequence"/>
</dbReference>
<name>A0ABV8Q8D9_9MICO</name>
<keyword evidence="3" id="KW-1185">Reference proteome</keyword>
<sequence>MPFTDLPLAELRRFSPTVREPADFDEFWSQTLGEARAASELSGGAVAARVPAETPITELIVENLIFPGFDADPVAGWVMRPKGREGEQLPVVIEFNGYNGGRGIVGERAQWALSGYVHVFMDTRGQGSGWGTGGDTADPHGSGAAVSGWMTRGIRDPREHYYRRVFTDAARLIDEVKTWDFVDTDRIAVTGGSQGGGIAIAAAALTPGLWALMPDVAFLCAWEHGASVAISDPFQELAKYLSVHRDHTELVWNTAAYFDGVNFAKRITTPALFSVALMDMIVPPSTTFAGFNALASADKAIEVYPYNGHEGGQTYQWLKQVEFLAARH</sequence>
<reference evidence="3" key="1">
    <citation type="journal article" date="2019" name="Int. J. Syst. Evol. Microbiol.">
        <title>The Global Catalogue of Microorganisms (GCM) 10K type strain sequencing project: providing services to taxonomists for standard genome sequencing and annotation.</title>
        <authorList>
            <consortium name="The Broad Institute Genomics Platform"/>
            <consortium name="The Broad Institute Genome Sequencing Center for Infectious Disease"/>
            <person name="Wu L."/>
            <person name="Ma J."/>
        </authorList>
    </citation>
    <scope>NUCLEOTIDE SEQUENCE [LARGE SCALE GENOMIC DNA]</scope>
    <source>
        <strain evidence="3">CGMCC 1.10363</strain>
    </source>
</reference>
<feature type="domain" description="Acetyl xylan esterase" evidence="1">
    <location>
        <begin position="1"/>
        <end position="325"/>
    </location>
</feature>
<proteinExistence type="predicted"/>
<accession>A0ABV8Q8D9</accession>
<organism evidence="2 3">
    <name type="scientific">Gryllotalpicola reticulitermitis</name>
    <dbReference type="NCBI Taxonomy" id="1184153"/>
    <lineage>
        <taxon>Bacteria</taxon>
        <taxon>Bacillati</taxon>
        <taxon>Actinomycetota</taxon>
        <taxon>Actinomycetes</taxon>
        <taxon>Micrococcales</taxon>
        <taxon>Microbacteriaceae</taxon>
        <taxon>Gryllotalpicola</taxon>
    </lineage>
</organism>
<dbReference type="PANTHER" id="PTHR40111">
    <property type="entry name" value="CEPHALOSPORIN-C DEACETYLASE"/>
    <property type="match status" value="1"/>
</dbReference>
<dbReference type="Gene3D" id="3.40.50.1820">
    <property type="entry name" value="alpha/beta hydrolase"/>
    <property type="match status" value="1"/>
</dbReference>
<evidence type="ECO:0000259" key="1">
    <source>
        <dbReference type="Pfam" id="PF05448"/>
    </source>
</evidence>
<dbReference type="Pfam" id="PF05448">
    <property type="entry name" value="AXE1"/>
    <property type="match status" value="1"/>
</dbReference>
<protein>
    <submittedName>
        <fullName evidence="2">Acetylxylan esterase</fullName>
    </submittedName>
</protein>
<dbReference type="InterPro" id="IPR039069">
    <property type="entry name" value="CE7"/>
</dbReference>
<comment type="caution">
    <text evidence="2">The sequence shown here is derived from an EMBL/GenBank/DDBJ whole genome shotgun (WGS) entry which is preliminary data.</text>
</comment>
<gene>
    <name evidence="2" type="ORF">ACFOYW_11700</name>
</gene>
<dbReference type="SUPFAM" id="SSF53474">
    <property type="entry name" value="alpha/beta-Hydrolases"/>
    <property type="match status" value="1"/>
</dbReference>
<dbReference type="PANTHER" id="PTHR40111:SF1">
    <property type="entry name" value="CEPHALOSPORIN-C DEACETYLASE"/>
    <property type="match status" value="1"/>
</dbReference>
<dbReference type="RefSeq" id="WP_390229107.1">
    <property type="nucleotide sequence ID" value="NZ_JBHSCN010000005.1"/>
</dbReference>
<evidence type="ECO:0000313" key="3">
    <source>
        <dbReference type="Proteomes" id="UP001595900"/>
    </source>
</evidence>